<dbReference type="Proteomes" id="UP001321492">
    <property type="component" value="Unassembled WGS sequence"/>
</dbReference>
<dbReference type="InterPro" id="IPR017871">
    <property type="entry name" value="ABC_transporter-like_CS"/>
</dbReference>
<protein>
    <submittedName>
        <fullName evidence="7">ABC transporter ATP-binding protein</fullName>
    </submittedName>
</protein>
<keyword evidence="3" id="KW-0813">Transport</keyword>
<keyword evidence="4" id="KW-0547">Nucleotide-binding</keyword>
<comment type="similarity">
    <text evidence="2">Belongs to the ABC transporter superfamily.</text>
</comment>
<dbReference type="InterPro" id="IPR003593">
    <property type="entry name" value="AAA+_ATPase"/>
</dbReference>
<evidence type="ECO:0000259" key="6">
    <source>
        <dbReference type="PROSITE" id="PS50893"/>
    </source>
</evidence>
<evidence type="ECO:0000313" key="8">
    <source>
        <dbReference type="Proteomes" id="UP001321492"/>
    </source>
</evidence>
<keyword evidence="8" id="KW-1185">Reference proteome</keyword>
<dbReference type="SMART" id="SM00382">
    <property type="entry name" value="AAA"/>
    <property type="match status" value="2"/>
</dbReference>
<dbReference type="GO" id="GO:0005524">
    <property type="term" value="F:ATP binding"/>
    <property type="evidence" value="ECO:0007669"/>
    <property type="project" value="UniProtKB-KW"/>
</dbReference>
<dbReference type="InterPro" id="IPR027417">
    <property type="entry name" value="P-loop_NTPase"/>
</dbReference>
<dbReference type="Gene3D" id="3.40.50.300">
    <property type="entry name" value="P-loop containing nucleotide triphosphate hydrolases"/>
    <property type="match status" value="2"/>
</dbReference>
<dbReference type="NCBIfam" id="NF007739">
    <property type="entry name" value="PRK10419.1"/>
    <property type="match status" value="2"/>
</dbReference>
<organism evidence="7 8">
    <name type="scientific">Chelatococcus albus</name>
    <dbReference type="NCBI Taxonomy" id="3047466"/>
    <lineage>
        <taxon>Bacteria</taxon>
        <taxon>Pseudomonadati</taxon>
        <taxon>Pseudomonadota</taxon>
        <taxon>Alphaproteobacteria</taxon>
        <taxon>Hyphomicrobiales</taxon>
        <taxon>Chelatococcaceae</taxon>
        <taxon>Chelatococcus</taxon>
    </lineage>
</organism>
<dbReference type="InterPro" id="IPR003439">
    <property type="entry name" value="ABC_transporter-like_ATP-bd"/>
</dbReference>
<comment type="caution">
    <text evidence="7">The sequence shown here is derived from an EMBL/GenBank/DDBJ whole genome shotgun (WGS) entry which is preliminary data.</text>
</comment>
<dbReference type="InterPro" id="IPR050319">
    <property type="entry name" value="ABC_transp_ATP-bind"/>
</dbReference>
<dbReference type="PROSITE" id="PS50893">
    <property type="entry name" value="ABC_TRANSPORTER_2"/>
    <property type="match status" value="2"/>
</dbReference>
<dbReference type="CDD" id="cd03257">
    <property type="entry name" value="ABC_NikE_OppD_transporters"/>
    <property type="match status" value="2"/>
</dbReference>
<proteinExistence type="inferred from homology"/>
<dbReference type="InterPro" id="IPR013563">
    <property type="entry name" value="Oligopep_ABC_C"/>
</dbReference>
<dbReference type="PANTHER" id="PTHR43776">
    <property type="entry name" value="TRANSPORT ATP-BINDING PROTEIN"/>
    <property type="match status" value="1"/>
</dbReference>
<dbReference type="NCBIfam" id="NF008453">
    <property type="entry name" value="PRK11308.1"/>
    <property type="match status" value="2"/>
</dbReference>
<accession>A0ABT7AKR0</accession>
<evidence type="ECO:0000256" key="5">
    <source>
        <dbReference type="ARBA" id="ARBA00022840"/>
    </source>
</evidence>
<sequence length="548" mass="59479">MQTASAKAHHVPLLAVEGLSIPLPAGLDRRFAVENLSCTLDAGEILCVVGESGSGKSMTANAIMGLLPGYLKPSAGRILFRGRDLLAMGEAELQRERGRSIAMVFQEPLSALNPLMKVGDQIAEVMEVHGEGNAAERERRVLALLDYVGLPDPASLRHAYPFRLSGGQRQRVMIAMALALEPAMLIADEPTTALDVTTQAQILDLIRRIQRAKGMGVMFVTHDFGVVADIADRVVVMERGLVVEQGGADDVLNRPQHAYTRRLIAAVPHRETHEARPGSEGELLLDVRGLRKTYRSGGGLFSKPRVVDAVKDVSFTVRRGETLGIVGESGSGKSTLGRCLLKLTDVDGGEVRFRGQDVVPLSAGAFRPMRRHMQMVFQDPFASLNPRQTIGRILTAGPVANGIPRAAAEAKARELLALVGLDVSAFDRYPHEFSGGQRQRVGIARALALEPELLIADESVSALDVSVQAQVLELLQELQRRLDLAIIFITHDLRVAAQICDRIAVMYRGEIVELGPPEQVFDAPRHAYTQRLIAAIPGLHWDPRAAVA</sequence>
<dbReference type="Pfam" id="PF00005">
    <property type="entry name" value="ABC_tran"/>
    <property type="match status" value="2"/>
</dbReference>
<dbReference type="PANTHER" id="PTHR43776:SF7">
    <property type="entry name" value="D,D-DIPEPTIDE TRANSPORT ATP-BINDING PROTEIN DDPF-RELATED"/>
    <property type="match status" value="1"/>
</dbReference>
<evidence type="ECO:0000256" key="2">
    <source>
        <dbReference type="ARBA" id="ARBA00005417"/>
    </source>
</evidence>
<evidence type="ECO:0000256" key="4">
    <source>
        <dbReference type="ARBA" id="ARBA00022741"/>
    </source>
</evidence>
<feature type="domain" description="ABC transporter" evidence="6">
    <location>
        <begin position="14"/>
        <end position="264"/>
    </location>
</feature>
<evidence type="ECO:0000256" key="1">
    <source>
        <dbReference type="ARBA" id="ARBA00004417"/>
    </source>
</evidence>
<dbReference type="RefSeq" id="WP_283741170.1">
    <property type="nucleotide sequence ID" value="NZ_JASJEV010000007.1"/>
</dbReference>
<dbReference type="SUPFAM" id="SSF52540">
    <property type="entry name" value="P-loop containing nucleoside triphosphate hydrolases"/>
    <property type="match status" value="2"/>
</dbReference>
<dbReference type="PROSITE" id="PS00211">
    <property type="entry name" value="ABC_TRANSPORTER_1"/>
    <property type="match status" value="2"/>
</dbReference>
<gene>
    <name evidence="7" type="ORF">QNA08_13175</name>
</gene>
<feature type="domain" description="ABC transporter" evidence="6">
    <location>
        <begin position="285"/>
        <end position="533"/>
    </location>
</feature>
<comment type="subcellular location">
    <subcellularLocation>
        <location evidence="1">Cell inner membrane</location>
        <topology evidence="1">Peripheral membrane protein</topology>
    </subcellularLocation>
</comment>
<evidence type="ECO:0000313" key="7">
    <source>
        <dbReference type="EMBL" id="MDJ1159191.1"/>
    </source>
</evidence>
<dbReference type="Pfam" id="PF08352">
    <property type="entry name" value="oligo_HPY"/>
    <property type="match status" value="2"/>
</dbReference>
<name>A0ABT7AKR0_9HYPH</name>
<dbReference type="EMBL" id="JASJEV010000007">
    <property type="protein sequence ID" value="MDJ1159191.1"/>
    <property type="molecule type" value="Genomic_DNA"/>
</dbReference>
<keyword evidence="5 7" id="KW-0067">ATP-binding</keyword>
<reference evidence="7 8" key="1">
    <citation type="submission" date="2023-05" db="EMBL/GenBank/DDBJ databases">
        <title>Chelatococcus sp. nov., a moderately thermophilic bacterium isolated from hot spring microbial mat.</title>
        <authorList>
            <person name="Hu C.-J."/>
            <person name="Li W.-J."/>
        </authorList>
    </citation>
    <scope>NUCLEOTIDE SEQUENCE [LARGE SCALE GENOMIC DNA]</scope>
    <source>
        <strain evidence="7 8">SYSU G07232</strain>
    </source>
</reference>
<evidence type="ECO:0000256" key="3">
    <source>
        <dbReference type="ARBA" id="ARBA00022448"/>
    </source>
</evidence>